<dbReference type="InterPro" id="IPR027417">
    <property type="entry name" value="P-loop_NTPase"/>
</dbReference>
<dbReference type="Gene3D" id="3.40.50.300">
    <property type="entry name" value="P-loop containing nucleotide triphosphate hydrolases"/>
    <property type="match status" value="1"/>
</dbReference>
<evidence type="ECO:0000313" key="4">
    <source>
        <dbReference type="Proteomes" id="UP001211420"/>
    </source>
</evidence>
<evidence type="ECO:0000313" key="5">
    <source>
        <dbReference type="Proteomes" id="UP001211566"/>
    </source>
</evidence>
<reference evidence="3" key="1">
    <citation type="submission" date="2022-01" db="EMBL/GenBank/DDBJ databases">
        <title>STING isolate genome collection.</title>
        <authorList>
            <person name="France M."/>
            <person name="Rutt L."/>
            <person name="Humphrys M."/>
            <person name="Ravel J."/>
        </authorList>
    </citation>
    <scope>NUCLEOTIDE SEQUENCE</scope>
    <source>
        <strain evidence="3">C0081E5</strain>
    </source>
</reference>
<evidence type="ECO:0000313" key="2">
    <source>
        <dbReference type="EMBL" id="MCZ3621759.1"/>
    </source>
</evidence>
<dbReference type="EMBL" id="JAKHEY010000002">
    <property type="protein sequence ID" value="MCZ9678010.1"/>
    <property type="molecule type" value="Genomic_DNA"/>
</dbReference>
<dbReference type="Pfam" id="PF09848">
    <property type="entry name" value="SLFN-g3_helicase"/>
    <property type="match status" value="1"/>
</dbReference>
<sequence length="419" mass="49033">MRKECVLLILTNDATEKLSVKLPLTTEQENLVKKIISFTKKHINGDNHAIFTVYGDAGTGKSVVLAHLFNQIQLAARNEKKSNLYGTKNYFLVNHPEILKVYKEIAGQEAGLYKKDFTRPTSLINELDKKQAQVDIVVIDEAHLLLSHRDAYNNFTYNNQLIEIIKRSKVVILVFDPYQVMRTKTYWSTERLEKITRQYPHEDYHLTHQFRMNASSELIDWFNTFTDEAKIMPFPKNARSGYDFRVFDDAEEMRQEIVKRNQEVGLSRILSTTGYPSILDGKNHYIEEGKFKMPWDQYNYTSKPWAEIPETINEVGFFYTCQGFDLNYTGIILSPPFTQIPGTNKVQIDTSKFTDTEAFKRRPDLFDNKKLEQVKKQLFMNQVNVLFKRGVYGTYLYAHDPLLRATLYKYYRNILARDK</sequence>
<protein>
    <submittedName>
        <fullName evidence="3">DUF2075 domain-containing protein</fullName>
    </submittedName>
</protein>
<feature type="domain" description="Schlafen group 3-like DNA/RNA helicase" evidence="1">
    <location>
        <begin position="49"/>
        <end position="400"/>
    </location>
</feature>
<reference evidence="2 4" key="2">
    <citation type="submission" date="2022-01" db="EMBL/GenBank/DDBJ databases">
        <title>VMRC isolate genome collection.</title>
        <authorList>
            <person name="France M."/>
            <person name="Rutt L."/>
            <person name="Humphrys M."/>
            <person name="Ravel J."/>
        </authorList>
    </citation>
    <scope>NUCLEOTIDE SEQUENCE [LARGE SCALE GENOMIC DNA]</scope>
    <source>
        <strain evidence="2 4">C0172B4</strain>
    </source>
</reference>
<dbReference type="Proteomes" id="UP001211566">
    <property type="component" value="Unassembled WGS sequence"/>
</dbReference>
<organism evidence="3 5">
    <name type="scientific">Lactobacillus mulieris</name>
    <dbReference type="NCBI Taxonomy" id="2508708"/>
    <lineage>
        <taxon>Bacteria</taxon>
        <taxon>Bacillati</taxon>
        <taxon>Bacillota</taxon>
        <taxon>Bacilli</taxon>
        <taxon>Lactobacillales</taxon>
        <taxon>Lactobacillaceae</taxon>
        <taxon>Lactobacillus</taxon>
    </lineage>
</organism>
<dbReference type="EMBL" id="JAKHPW010000002">
    <property type="protein sequence ID" value="MCZ3621759.1"/>
    <property type="molecule type" value="Genomic_DNA"/>
</dbReference>
<dbReference type="AlphaFoldDB" id="A0AAW5WXG2"/>
<dbReference type="InterPro" id="IPR018647">
    <property type="entry name" value="SLFN_3-like_DNA/RNA_helicase"/>
</dbReference>
<accession>A0AAW5WXG2</accession>
<evidence type="ECO:0000259" key="1">
    <source>
        <dbReference type="Pfam" id="PF09848"/>
    </source>
</evidence>
<name>A0AAW5WXG2_9LACO</name>
<gene>
    <name evidence="2" type="ORF">L2772_02600</name>
    <name evidence="3" type="ORF">L2Z99_02785</name>
</gene>
<dbReference type="Proteomes" id="UP001211420">
    <property type="component" value="Unassembled WGS sequence"/>
</dbReference>
<dbReference type="SUPFAM" id="SSF52540">
    <property type="entry name" value="P-loop containing nucleoside triphosphate hydrolases"/>
    <property type="match status" value="1"/>
</dbReference>
<proteinExistence type="predicted"/>
<evidence type="ECO:0000313" key="3">
    <source>
        <dbReference type="EMBL" id="MCZ9678010.1"/>
    </source>
</evidence>
<comment type="caution">
    <text evidence="3">The sequence shown here is derived from an EMBL/GenBank/DDBJ whole genome shotgun (WGS) entry which is preliminary data.</text>
</comment>
<keyword evidence="4" id="KW-1185">Reference proteome</keyword>